<dbReference type="OrthoDB" id="9801958at2"/>
<protein>
    <submittedName>
        <fullName evidence="5">NitT/TauT family transport system ATP-binding protein</fullName>
    </submittedName>
</protein>
<dbReference type="InterPro" id="IPR003593">
    <property type="entry name" value="AAA+_ATPase"/>
</dbReference>
<dbReference type="AlphaFoldDB" id="A0A1M6J336"/>
<dbReference type="GO" id="GO:0016887">
    <property type="term" value="F:ATP hydrolysis activity"/>
    <property type="evidence" value="ECO:0007669"/>
    <property type="project" value="InterPro"/>
</dbReference>
<dbReference type="STRING" id="1122934.SAMN02745691_01914"/>
<feature type="domain" description="ABC transporter" evidence="4">
    <location>
        <begin position="3"/>
        <end position="189"/>
    </location>
</feature>
<keyword evidence="6" id="KW-1185">Reference proteome</keyword>
<evidence type="ECO:0000259" key="4">
    <source>
        <dbReference type="PROSITE" id="PS50893"/>
    </source>
</evidence>
<dbReference type="InterPro" id="IPR017871">
    <property type="entry name" value="ABC_transporter-like_CS"/>
</dbReference>
<evidence type="ECO:0000256" key="3">
    <source>
        <dbReference type="ARBA" id="ARBA00022840"/>
    </source>
</evidence>
<dbReference type="InterPro" id="IPR003439">
    <property type="entry name" value="ABC_transporter-like_ATP-bd"/>
</dbReference>
<accession>A0A1M6J336</accession>
<dbReference type="InterPro" id="IPR027417">
    <property type="entry name" value="P-loop_NTPase"/>
</dbReference>
<dbReference type="Pfam" id="PF00005">
    <property type="entry name" value="ABC_tran"/>
    <property type="match status" value="1"/>
</dbReference>
<evidence type="ECO:0000256" key="2">
    <source>
        <dbReference type="ARBA" id="ARBA00022741"/>
    </source>
</evidence>
<dbReference type="InterPro" id="IPR050093">
    <property type="entry name" value="ABC_SmlMolc_Importer"/>
</dbReference>
<dbReference type="PANTHER" id="PTHR42781:SF4">
    <property type="entry name" value="SPERMIDINE_PUTRESCINE IMPORT ATP-BINDING PROTEIN POTA"/>
    <property type="match status" value="1"/>
</dbReference>
<name>A0A1M6J336_9FIRM</name>
<dbReference type="SUPFAM" id="SSF52540">
    <property type="entry name" value="P-loop containing nucleoside triphosphate hydrolases"/>
    <property type="match status" value="1"/>
</dbReference>
<keyword evidence="2" id="KW-0547">Nucleotide-binding</keyword>
<dbReference type="PROSITE" id="PS00211">
    <property type="entry name" value="ABC_TRANSPORTER_1"/>
    <property type="match status" value="1"/>
</dbReference>
<dbReference type="PROSITE" id="PS50893">
    <property type="entry name" value="ABC_TRANSPORTER_2"/>
    <property type="match status" value="1"/>
</dbReference>
<dbReference type="Proteomes" id="UP000184342">
    <property type="component" value="Unassembled WGS sequence"/>
</dbReference>
<dbReference type="EMBL" id="FQYT01000020">
    <property type="protein sequence ID" value="SHJ41124.1"/>
    <property type="molecule type" value="Genomic_DNA"/>
</dbReference>
<reference evidence="5 6" key="1">
    <citation type="submission" date="2016-11" db="EMBL/GenBank/DDBJ databases">
        <authorList>
            <person name="Jaros S."/>
            <person name="Januszkiewicz K."/>
            <person name="Wedrychowicz H."/>
        </authorList>
    </citation>
    <scope>NUCLEOTIDE SEQUENCE [LARGE SCALE GENOMIC DNA]</scope>
    <source>
        <strain evidence="5 6">DSM 15970</strain>
    </source>
</reference>
<dbReference type="PANTHER" id="PTHR42781">
    <property type="entry name" value="SPERMIDINE/PUTRESCINE IMPORT ATP-BINDING PROTEIN POTA"/>
    <property type="match status" value="1"/>
</dbReference>
<evidence type="ECO:0000313" key="5">
    <source>
        <dbReference type="EMBL" id="SHJ41124.1"/>
    </source>
</evidence>
<keyword evidence="1" id="KW-0813">Transport</keyword>
<dbReference type="SMART" id="SM00382">
    <property type="entry name" value="AAA"/>
    <property type="match status" value="1"/>
</dbReference>
<dbReference type="GO" id="GO:0005524">
    <property type="term" value="F:ATP binding"/>
    <property type="evidence" value="ECO:0007669"/>
    <property type="project" value="UniProtKB-KW"/>
</dbReference>
<dbReference type="Gene3D" id="3.40.50.300">
    <property type="entry name" value="P-loop containing nucleotide triphosphate hydrolases"/>
    <property type="match status" value="1"/>
</dbReference>
<evidence type="ECO:0000313" key="6">
    <source>
        <dbReference type="Proteomes" id="UP000184342"/>
    </source>
</evidence>
<gene>
    <name evidence="5" type="ORF">SAMN02745691_01914</name>
</gene>
<organism evidence="5 6">
    <name type="scientific">Parasporobacterium paucivorans DSM 15970</name>
    <dbReference type="NCBI Taxonomy" id="1122934"/>
    <lineage>
        <taxon>Bacteria</taxon>
        <taxon>Bacillati</taxon>
        <taxon>Bacillota</taxon>
        <taxon>Clostridia</taxon>
        <taxon>Lachnospirales</taxon>
        <taxon>Lachnospiraceae</taxon>
        <taxon>Parasporobacterium</taxon>
    </lineage>
</organism>
<keyword evidence="3 5" id="KW-0067">ATP-binding</keyword>
<dbReference type="RefSeq" id="WP_073994188.1">
    <property type="nucleotide sequence ID" value="NZ_FQYT01000020.1"/>
</dbReference>
<proteinExistence type="predicted"/>
<evidence type="ECO:0000256" key="1">
    <source>
        <dbReference type="ARBA" id="ARBA00022448"/>
    </source>
</evidence>
<sequence>MDIIIENVSKRFGEKTVLKGFSAIIREHGITCIMGPSGCGKTTLLNLLMGFEQQDEGSIKGVPVKKSAVFQEDRLCESFDAVENVRMVCHKDTPDGQIRNHLIQVGVGDSLYNPVSELSGGMRRRVALVRAILAKSEILFLDEPFKGLDEERKRQVMNYVKENIDGRTVVMVTHDEEEAAEMEGNLIYI</sequence>